<evidence type="ECO:0000313" key="2">
    <source>
        <dbReference type="Proteomes" id="UP000004642"/>
    </source>
</evidence>
<organism evidence="1 2">
    <name type="scientific">Salmonella enterica subsp. enterica serovar Alachua str. R6-377</name>
    <dbReference type="NCBI Taxonomy" id="913241"/>
    <lineage>
        <taxon>Bacteria</taxon>
        <taxon>Pseudomonadati</taxon>
        <taxon>Pseudomonadota</taxon>
        <taxon>Gammaproteobacteria</taxon>
        <taxon>Enterobacterales</taxon>
        <taxon>Enterobacteriaceae</taxon>
        <taxon>Salmonella</taxon>
    </lineage>
</organism>
<gene>
    <name evidence="1" type="ORF">LTSEALA_0885</name>
</gene>
<proteinExistence type="predicted"/>
<reference evidence="1 2" key="1">
    <citation type="journal article" date="2011" name="BMC Genomics">
        <title>Genome sequencing reveals diversification of virulence factor content and possible host adaptation in distinct subpopulations of Salmonella enterica.</title>
        <authorList>
            <person name="den Bakker H.C."/>
            <person name="Moreno Switt A.I."/>
            <person name="Govoni G."/>
            <person name="Cummings C.A."/>
            <person name="Ranieri M.L."/>
            <person name="Degoricija L."/>
            <person name="Hoelzer K."/>
            <person name="Rodriguez-Rivera L.D."/>
            <person name="Brown S."/>
            <person name="Bolchacova E."/>
            <person name="Furtado M.R."/>
            <person name="Wiedmann M."/>
        </authorList>
    </citation>
    <scope>NUCLEOTIDE SEQUENCE [LARGE SCALE GENOMIC DNA]</scope>
    <source>
        <strain evidence="1 2">R6-377</strain>
    </source>
</reference>
<feature type="non-terminal residue" evidence="1">
    <location>
        <position position="1"/>
    </location>
</feature>
<evidence type="ECO:0000313" key="1">
    <source>
        <dbReference type="EMBL" id="EHC43939.1"/>
    </source>
</evidence>
<accession>G5LKI3</accession>
<comment type="caution">
    <text evidence="1">The sequence shown here is derived from an EMBL/GenBank/DDBJ whole genome shotgun (WGS) entry which is preliminary data.</text>
</comment>
<protein>
    <submittedName>
        <fullName evidence="1">Uncharacterized protein</fullName>
    </submittedName>
</protein>
<dbReference type="Proteomes" id="UP000004642">
    <property type="component" value="Unassembled WGS sequence"/>
</dbReference>
<sequence>TFGTTTSASGAITGYLLCHGWLRDGRRQIVSADPVNIQTVVVGFSPRFGKPLPYLIGGIILRV</sequence>
<dbReference type="EMBL" id="AFCJ01000367">
    <property type="protein sequence ID" value="EHC43939.1"/>
    <property type="molecule type" value="Genomic_DNA"/>
</dbReference>
<name>G5LKI3_SALET</name>
<dbReference type="AlphaFoldDB" id="G5LKI3"/>